<keyword evidence="3" id="KW-0067">ATP-binding</keyword>
<reference evidence="4 5" key="1">
    <citation type="submission" date="2021-03" db="EMBL/GenBank/DDBJ databases">
        <title>Genomic Encyclopedia of Type Strains, Phase IV (KMG-IV): sequencing the most valuable type-strain genomes for metagenomic binning, comparative biology and taxonomic classification.</title>
        <authorList>
            <person name="Goeker M."/>
        </authorList>
    </citation>
    <scope>NUCLEOTIDE SEQUENCE [LARGE SCALE GENOMIC DNA]</scope>
    <source>
        <strain evidence="4 5">DSM 25790</strain>
    </source>
</reference>
<organism evidence="4 5">
    <name type="scientific">Virgibacillus alimentarius</name>
    <dbReference type="NCBI Taxonomy" id="698769"/>
    <lineage>
        <taxon>Bacteria</taxon>
        <taxon>Bacillati</taxon>
        <taxon>Bacillota</taxon>
        <taxon>Bacilli</taxon>
        <taxon>Bacillales</taxon>
        <taxon>Bacillaceae</taxon>
        <taxon>Virgibacillus</taxon>
    </lineage>
</organism>
<gene>
    <name evidence="4" type="ORF">J2Z81_002668</name>
</gene>
<evidence type="ECO:0000313" key="4">
    <source>
        <dbReference type="EMBL" id="MBP2258684.1"/>
    </source>
</evidence>
<keyword evidence="1" id="KW-0436">Ligase</keyword>
<comment type="caution">
    <text evidence="4">The sequence shown here is derived from an EMBL/GenBank/DDBJ whole genome shotgun (WGS) entry which is preliminary data.</text>
</comment>
<evidence type="ECO:0000256" key="2">
    <source>
        <dbReference type="ARBA" id="ARBA00022741"/>
    </source>
</evidence>
<dbReference type="PANTHER" id="PTHR43585">
    <property type="entry name" value="FUMIPYRROLE BIOSYNTHESIS PROTEIN C"/>
    <property type="match status" value="1"/>
</dbReference>
<protein>
    <submittedName>
        <fullName evidence="4">Biotin carboxylase</fullName>
    </submittedName>
</protein>
<dbReference type="Gene3D" id="3.30.470.20">
    <property type="entry name" value="ATP-grasp fold, B domain"/>
    <property type="match status" value="1"/>
</dbReference>
<dbReference type="Pfam" id="PF13535">
    <property type="entry name" value="ATP-grasp_4"/>
    <property type="match status" value="1"/>
</dbReference>
<name>A0ABS4SB96_9BACI</name>
<evidence type="ECO:0000313" key="5">
    <source>
        <dbReference type="Proteomes" id="UP001519294"/>
    </source>
</evidence>
<accession>A0ABS4SB96</accession>
<dbReference type="EMBL" id="JAGIKX010000032">
    <property type="protein sequence ID" value="MBP2258684.1"/>
    <property type="molecule type" value="Genomic_DNA"/>
</dbReference>
<evidence type="ECO:0000256" key="3">
    <source>
        <dbReference type="ARBA" id="ARBA00022840"/>
    </source>
</evidence>
<dbReference type="InterPro" id="IPR052032">
    <property type="entry name" value="ATP-dep_AA_Ligase"/>
</dbReference>
<dbReference type="RefSeq" id="WP_226371538.1">
    <property type="nucleotide sequence ID" value="NZ_JAGIKX010000032.1"/>
</dbReference>
<keyword evidence="2" id="KW-0547">Nucleotide-binding</keyword>
<sequence length="232" mass="27047">MYSLPSTVLAEEYIDGKEYSVEGFVFQEEFYPIGITKKFIEKGPFFNEKGHIFPDTSISKEIRDVIYQELIKAHKALGLQNCFTHSEIRLNNNIPYVIELGARLGGDYIPRLVDEVLKVDTSDIAIRCATDRFAKQDRDNQKIDYSNYNGNYASIYFISCPKEMSGKKFYEIQVEETDFDIVELSSYIEKGERIYTKDNNRIGHIILKTESFEETYQLMNDMHKYINIITQD</sequence>
<dbReference type="PANTHER" id="PTHR43585:SF2">
    <property type="entry name" value="ATP-GRASP ENZYME FSQD"/>
    <property type="match status" value="1"/>
</dbReference>
<keyword evidence="5" id="KW-1185">Reference proteome</keyword>
<evidence type="ECO:0000256" key="1">
    <source>
        <dbReference type="ARBA" id="ARBA00022598"/>
    </source>
</evidence>
<proteinExistence type="predicted"/>
<dbReference type="Proteomes" id="UP001519294">
    <property type="component" value="Unassembled WGS sequence"/>
</dbReference>
<dbReference type="SUPFAM" id="SSF56059">
    <property type="entry name" value="Glutathione synthetase ATP-binding domain-like"/>
    <property type="match status" value="1"/>
</dbReference>